<gene>
    <name evidence="2" type="ORF">HRJ34_20035</name>
</gene>
<protein>
    <submittedName>
        <fullName evidence="2">Methyltransferase domain-containing protein</fullName>
    </submittedName>
</protein>
<name>A0A975HCT8_9SPHN</name>
<dbReference type="EMBL" id="CP059319">
    <property type="protein sequence ID" value="QTH20607.1"/>
    <property type="molecule type" value="Genomic_DNA"/>
</dbReference>
<dbReference type="InterPro" id="IPR029063">
    <property type="entry name" value="SAM-dependent_MTases_sf"/>
</dbReference>
<dbReference type="InterPro" id="IPR041698">
    <property type="entry name" value="Methyltransf_25"/>
</dbReference>
<dbReference type="GO" id="GO:0032259">
    <property type="term" value="P:methylation"/>
    <property type="evidence" value="ECO:0007669"/>
    <property type="project" value="UniProtKB-KW"/>
</dbReference>
<proteinExistence type="predicted"/>
<evidence type="ECO:0000313" key="3">
    <source>
        <dbReference type="Proteomes" id="UP000664914"/>
    </source>
</evidence>
<dbReference type="CDD" id="cd02440">
    <property type="entry name" value="AdoMet_MTases"/>
    <property type="match status" value="1"/>
</dbReference>
<dbReference type="AlphaFoldDB" id="A0A975HCT8"/>
<reference evidence="2" key="2">
    <citation type="submission" date="2021-04" db="EMBL/GenBank/DDBJ databases">
        <title>Isolation and genomic analysis of the ibuprofen-degrading bacterium Sphingomonas strain MPO218.</title>
        <authorList>
            <person name="Aulestia M."/>
            <person name="Flores A."/>
            <person name="Mangas E.L."/>
            <person name="Perez-Pulido A.J."/>
            <person name="Santero E."/>
            <person name="Camacho E.M."/>
        </authorList>
    </citation>
    <scope>NUCLEOTIDE SEQUENCE</scope>
    <source>
        <strain evidence="2">MPO218</strain>
    </source>
</reference>
<reference evidence="2" key="1">
    <citation type="submission" date="2020-07" db="EMBL/GenBank/DDBJ databases">
        <authorList>
            <person name="Camacho E."/>
        </authorList>
    </citation>
    <scope>NUCLEOTIDE SEQUENCE</scope>
    <source>
        <strain evidence="2">MPO218</strain>
    </source>
</reference>
<feature type="domain" description="Methyltransferase" evidence="1">
    <location>
        <begin position="62"/>
        <end position="126"/>
    </location>
</feature>
<dbReference type="Proteomes" id="UP000664914">
    <property type="component" value="Chromosome"/>
</dbReference>
<keyword evidence="2" id="KW-0808">Transferase</keyword>
<keyword evidence="2" id="KW-0489">Methyltransferase</keyword>
<accession>A0A975HCT8</accession>
<evidence type="ECO:0000313" key="2">
    <source>
        <dbReference type="EMBL" id="QTH20607.1"/>
    </source>
</evidence>
<dbReference type="SUPFAM" id="SSF53335">
    <property type="entry name" value="S-adenosyl-L-methionine-dependent methyltransferases"/>
    <property type="match status" value="1"/>
</dbReference>
<dbReference type="Pfam" id="PF13649">
    <property type="entry name" value="Methyltransf_25"/>
    <property type="match status" value="1"/>
</dbReference>
<dbReference type="RefSeq" id="WP_208632202.1">
    <property type="nucleotide sequence ID" value="NZ_CP059319.1"/>
</dbReference>
<evidence type="ECO:0000259" key="1">
    <source>
        <dbReference type="Pfam" id="PF13649"/>
    </source>
</evidence>
<sequence>MSSLLRLYAAIENRVLDVVMTGRLLTRKTLAVTQEAKDTVPTDWYFLHHMMSEFDFREGDNIVDVGCGTGRVLAYLARRFPHARLTGIELNQQVAAIAAMVVPSKCEVIAGNILEVCPDTANVFYMFNPFYAEIMREFCEKILNNLPSFTIIYAVPVHLDTIEKYCNEINFIKLRTIKSKIRGIDREYAIIIK</sequence>
<dbReference type="GO" id="GO:0008168">
    <property type="term" value="F:methyltransferase activity"/>
    <property type="evidence" value="ECO:0007669"/>
    <property type="project" value="UniProtKB-KW"/>
</dbReference>
<organism evidence="2 3">
    <name type="scientific">Rhizorhabdus wittichii</name>
    <dbReference type="NCBI Taxonomy" id="160791"/>
    <lineage>
        <taxon>Bacteria</taxon>
        <taxon>Pseudomonadati</taxon>
        <taxon>Pseudomonadota</taxon>
        <taxon>Alphaproteobacteria</taxon>
        <taxon>Sphingomonadales</taxon>
        <taxon>Sphingomonadaceae</taxon>
        <taxon>Rhizorhabdus</taxon>
    </lineage>
</organism>
<dbReference type="Gene3D" id="3.40.50.150">
    <property type="entry name" value="Vaccinia Virus protein VP39"/>
    <property type="match status" value="1"/>
</dbReference>